<dbReference type="EMBL" id="RSED01000053">
    <property type="protein sequence ID" value="RRR99873.1"/>
    <property type="molecule type" value="Genomic_DNA"/>
</dbReference>
<reference evidence="2 3" key="1">
    <citation type="submission" date="2018-12" db="EMBL/GenBank/DDBJ databases">
        <title>The whole draft genome of Aquabacterium sp. SJQ9.</title>
        <authorList>
            <person name="Sun L."/>
            <person name="Gao X."/>
            <person name="Chen W."/>
            <person name="Huang K."/>
        </authorList>
    </citation>
    <scope>NUCLEOTIDE SEQUENCE [LARGE SCALE GENOMIC DNA]</scope>
    <source>
        <strain evidence="2 3">SJQ9</strain>
    </source>
</reference>
<gene>
    <name evidence="2" type="ORF">EIP75_23740</name>
</gene>
<keyword evidence="3" id="KW-1185">Reference proteome</keyword>
<evidence type="ECO:0000313" key="3">
    <source>
        <dbReference type="Proteomes" id="UP000269265"/>
    </source>
</evidence>
<evidence type="ECO:0000313" key="2">
    <source>
        <dbReference type="EMBL" id="RRR99873.1"/>
    </source>
</evidence>
<comment type="caution">
    <text evidence="2">The sequence shown here is derived from an EMBL/GenBank/DDBJ whole genome shotgun (WGS) entry which is preliminary data.</text>
</comment>
<protein>
    <submittedName>
        <fullName evidence="2">Uncharacterized protein</fullName>
    </submittedName>
</protein>
<accession>A0A3R8TPD6</accession>
<organism evidence="2 3">
    <name type="scientific">Aquabacterium soli</name>
    <dbReference type="NCBI Taxonomy" id="2493092"/>
    <lineage>
        <taxon>Bacteria</taxon>
        <taxon>Pseudomonadati</taxon>
        <taxon>Pseudomonadota</taxon>
        <taxon>Betaproteobacteria</taxon>
        <taxon>Burkholderiales</taxon>
        <taxon>Aquabacterium</taxon>
    </lineage>
</organism>
<evidence type="ECO:0000256" key="1">
    <source>
        <dbReference type="SAM" id="SignalP"/>
    </source>
</evidence>
<keyword evidence="1" id="KW-0732">Signal</keyword>
<feature type="signal peptide" evidence="1">
    <location>
        <begin position="1"/>
        <end position="20"/>
    </location>
</feature>
<dbReference type="AlphaFoldDB" id="A0A3R8TPD6"/>
<sequence>MKNLLVIVAILGSIPGVVGATGSVSPDPVLVSRFSSNKSELSAKMAACKKLPNIDAVLADVGCVSAQAAVNQRQKKMIDAKCSSADTFVFVPSGLQGDELTAYLLAHAPSANVLSQCGLTQDQWVKSHLAGNAKK</sequence>
<dbReference type="Proteomes" id="UP000269265">
    <property type="component" value="Unassembled WGS sequence"/>
</dbReference>
<proteinExistence type="predicted"/>
<name>A0A3R8TPD6_9BURK</name>
<feature type="chain" id="PRO_5018685477" evidence="1">
    <location>
        <begin position="21"/>
        <end position="135"/>
    </location>
</feature>
<dbReference type="RefSeq" id="WP_125245662.1">
    <property type="nucleotide sequence ID" value="NZ_RSED01000053.1"/>
</dbReference>